<sequence length="594" mass="65230">MTPLRRLAAILSLDVEGFSGLVEADETAALAAVERAYKRFVRPTVGEFGGDIFKTSGDGVLIEFGSAVNAVQWAARFQRALLADRQAHRPALPVRIGIVIGDVVVTEHDRFGEGVVLATRVQQISPAGGMAISRGVFEYLQGKTDLYFTGIGPCELKGYARHEPIWVWTPKVISASRARRIAVPDPHTQPSVAVMPFDNLSGDPGRNNFIDGMVEEVTASLARVREFLVIARQSAATYRGKSLGAKEIAAELGVRYILQGSVRFSDRRMRVSLHLVDGETALQIWSERIDAEIDDLFQVQDYIAETVSGALHPTIRRAEIERARRRPPDNLVAYDLVMQALPHLWAHRHDENDLAIGLIDEALALEPDNGRAAAIGAWAHAQHIAYNWANDIGEQRTRGRALLDRTPGRIDDDPLALTAVATATMLIEADLERANALLDRALDLDVNHAWAWTRRGFARVYAGQPDDAFACFERSLRLSPLDPFAFNSFIGIGLAHFASDRPEEAARWTRRALAEKPGMTWPHRDLAAFLGACGQEADARLALDRFTASRPGTTIATVRDALRFMNGALLDRYCAGLAAAGLVEREDIGLRAAT</sequence>
<evidence type="ECO:0000313" key="3">
    <source>
        <dbReference type="EMBL" id="EAS49479.1"/>
    </source>
</evidence>
<keyword evidence="4" id="KW-1185">Reference proteome</keyword>
<dbReference type="PROSITE" id="PS50005">
    <property type="entry name" value="TPR"/>
    <property type="match status" value="1"/>
</dbReference>
<dbReference type="InterPro" id="IPR029787">
    <property type="entry name" value="Nucleotide_cyclase"/>
</dbReference>
<comment type="caution">
    <text evidence="3">The sequence shown here is derived from an EMBL/GenBank/DDBJ whole genome shotgun (WGS) entry which is preliminary data.</text>
</comment>
<dbReference type="PANTHER" id="PTHR43081">
    <property type="entry name" value="ADENYLATE CYCLASE, TERMINAL-DIFFERENTIATION SPECIFIC-RELATED"/>
    <property type="match status" value="1"/>
</dbReference>
<dbReference type="HOGENOM" id="CLU_019981_0_0_5"/>
<dbReference type="SUPFAM" id="SSF55073">
    <property type="entry name" value="Nucleotide cyclase"/>
    <property type="match status" value="1"/>
</dbReference>
<dbReference type="BioCyc" id="AURANTIMONAS:SI859A1_03082-MONOMER"/>
<dbReference type="Gene3D" id="1.25.40.10">
    <property type="entry name" value="Tetratricopeptide repeat domain"/>
    <property type="match status" value="1"/>
</dbReference>
<dbReference type="AlphaFoldDB" id="Q1YFU6"/>
<dbReference type="GO" id="GO:0006171">
    <property type="term" value="P:cAMP biosynthetic process"/>
    <property type="evidence" value="ECO:0007669"/>
    <property type="project" value="TreeGrafter"/>
</dbReference>
<evidence type="ECO:0000256" key="1">
    <source>
        <dbReference type="PROSITE-ProRule" id="PRU00339"/>
    </source>
</evidence>
<protein>
    <submittedName>
        <fullName evidence="3">Putative adenylate cyclase</fullName>
    </submittedName>
</protein>
<dbReference type="EMBL" id="AAPJ01000005">
    <property type="protein sequence ID" value="EAS49479.1"/>
    <property type="molecule type" value="Genomic_DNA"/>
</dbReference>
<dbReference type="Pfam" id="PF00211">
    <property type="entry name" value="Guanylate_cyc"/>
    <property type="match status" value="1"/>
</dbReference>
<dbReference type="InterPro" id="IPR011990">
    <property type="entry name" value="TPR-like_helical_dom_sf"/>
</dbReference>
<accession>Q1YFU6</accession>
<dbReference type="InterPro" id="IPR001054">
    <property type="entry name" value="A/G_cyclase"/>
</dbReference>
<reference evidence="3 4" key="1">
    <citation type="journal article" date="2008" name="Appl. Environ. Microbiol.">
        <title>Genomic insights into Mn(II) oxidation by the marine alphaproteobacterium Aurantimonas sp. strain SI85-9A1.</title>
        <authorList>
            <person name="Dick G.J."/>
            <person name="Podell S."/>
            <person name="Johnson H.A."/>
            <person name="Rivera-Espinoza Y."/>
            <person name="Bernier-Latmani R."/>
            <person name="McCarthy J.K."/>
            <person name="Torpey J.W."/>
            <person name="Clement B.G."/>
            <person name="Gaasterland T."/>
            <person name="Tebo B.M."/>
        </authorList>
    </citation>
    <scope>NUCLEOTIDE SEQUENCE [LARGE SCALE GENOMIC DNA]</scope>
    <source>
        <strain evidence="3 4">SI85-9A1</strain>
    </source>
</reference>
<dbReference type="SUPFAM" id="SSF48452">
    <property type="entry name" value="TPR-like"/>
    <property type="match status" value="1"/>
</dbReference>
<dbReference type="PANTHER" id="PTHR43081:SF19">
    <property type="entry name" value="PH-SENSITIVE ADENYLATE CYCLASE RV1264"/>
    <property type="match status" value="1"/>
</dbReference>
<dbReference type="CDD" id="cd07302">
    <property type="entry name" value="CHD"/>
    <property type="match status" value="1"/>
</dbReference>
<proteinExistence type="predicted"/>
<keyword evidence="1" id="KW-0802">TPR repeat</keyword>
<dbReference type="RefSeq" id="WP_009210898.1">
    <property type="nucleotide sequence ID" value="NZ_BBWP01000004.1"/>
</dbReference>
<dbReference type="SMART" id="SM00028">
    <property type="entry name" value="TPR"/>
    <property type="match status" value="2"/>
</dbReference>
<dbReference type="GO" id="GO:0035556">
    <property type="term" value="P:intracellular signal transduction"/>
    <property type="evidence" value="ECO:0007669"/>
    <property type="project" value="InterPro"/>
</dbReference>
<dbReference type="GO" id="GO:0004016">
    <property type="term" value="F:adenylate cyclase activity"/>
    <property type="evidence" value="ECO:0007669"/>
    <property type="project" value="UniProtKB-ARBA"/>
</dbReference>
<gene>
    <name evidence="3" type="ORF">SI859A1_03082</name>
</gene>
<dbReference type="Gene3D" id="3.40.50.10070">
    <property type="entry name" value="TolB, N-terminal domain"/>
    <property type="match status" value="1"/>
</dbReference>
<evidence type="ECO:0000259" key="2">
    <source>
        <dbReference type="PROSITE" id="PS50125"/>
    </source>
</evidence>
<feature type="repeat" description="TPR" evidence="1">
    <location>
        <begin position="449"/>
        <end position="482"/>
    </location>
</feature>
<dbReference type="Proteomes" id="UP000000321">
    <property type="component" value="Unassembled WGS sequence"/>
</dbReference>
<name>Q1YFU6_AURMS</name>
<dbReference type="InterPro" id="IPR050697">
    <property type="entry name" value="Adenylyl/Guanylyl_Cyclase_3/4"/>
</dbReference>
<dbReference type="PROSITE" id="PS50125">
    <property type="entry name" value="GUANYLATE_CYCLASE_2"/>
    <property type="match status" value="1"/>
</dbReference>
<dbReference type="Gene3D" id="3.30.70.1230">
    <property type="entry name" value="Nucleotide cyclase"/>
    <property type="match status" value="1"/>
</dbReference>
<evidence type="ECO:0000313" key="4">
    <source>
        <dbReference type="Proteomes" id="UP000000321"/>
    </source>
</evidence>
<dbReference type="OrthoDB" id="7912966at2"/>
<organism evidence="3 4">
    <name type="scientific">Aurantimonas manganoxydans (strain ATCC BAA-1229 / DSM 21871 / SI85-9A1)</name>
    <dbReference type="NCBI Taxonomy" id="287752"/>
    <lineage>
        <taxon>Bacteria</taxon>
        <taxon>Pseudomonadati</taxon>
        <taxon>Pseudomonadota</taxon>
        <taxon>Alphaproteobacteria</taxon>
        <taxon>Hyphomicrobiales</taxon>
        <taxon>Aurantimonadaceae</taxon>
        <taxon>Aurantimonas</taxon>
    </lineage>
</organism>
<feature type="domain" description="Guanylate cyclase" evidence="2">
    <location>
        <begin position="9"/>
        <end position="122"/>
    </location>
</feature>
<dbReference type="InterPro" id="IPR019734">
    <property type="entry name" value="TPR_rpt"/>
</dbReference>